<protein>
    <submittedName>
        <fullName evidence="2">DUF998 domain-containing protein</fullName>
    </submittedName>
</protein>
<proteinExistence type="predicted"/>
<feature type="transmembrane region" description="Helical" evidence="1">
    <location>
        <begin position="153"/>
        <end position="173"/>
    </location>
</feature>
<dbReference type="RefSeq" id="WP_148033620.1">
    <property type="nucleotide sequence ID" value="NZ_BAABFD010000025.1"/>
</dbReference>
<keyword evidence="3" id="KW-1185">Reference proteome</keyword>
<keyword evidence="1" id="KW-0812">Transmembrane</keyword>
<comment type="caution">
    <text evidence="2">The sequence shown here is derived from an EMBL/GenBank/DDBJ whole genome shotgun (WGS) entry which is preliminary data.</text>
</comment>
<dbReference type="Pfam" id="PF06197">
    <property type="entry name" value="DUF998"/>
    <property type="match status" value="1"/>
</dbReference>
<name>A0ABT4TDC4_9ACTN</name>
<gene>
    <name evidence="2" type="ORF">OUY24_43455</name>
</gene>
<accession>A0ABT4TDC4</accession>
<organism evidence="2 3">
    <name type="scientific">Nonomuraea ferruginea</name>
    <dbReference type="NCBI Taxonomy" id="46174"/>
    <lineage>
        <taxon>Bacteria</taxon>
        <taxon>Bacillati</taxon>
        <taxon>Actinomycetota</taxon>
        <taxon>Actinomycetes</taxon>
        <taxon>Streptosporangiales</taxon>
        <taxon>Streptosporangiaceae</taxon>
        <taxon>Nonomuraea</taxon>
    </lineage>
</organism>
<reference evidence="2 3" key="1">
    <citation type="submission" date="2022-11" db="EMBL/GenBank/DDBJ databases">
        <title>Nonomuraea corallina sp. nov., a new species of the genus Nonomuraea isolated from sea side sediment in Thai sea.</title>
        <authorList>
            <person name="Ngamcharungchit C."/>
            <person name="Matsumoto A."/>
            <person name="Suriyachadkun C."/>
            <person name="Panbangred W."/>
            <person name="Inahashi Y."/>
            <person name="Intra B."/>
        </authorList>
    </citation>
    <scope>NUCLEOTIDE SEQUENCE [LARGE SCALE GENOMIC DNA]</scope>
    <source>
        <strain evidence="2 3">DSM 43553</strain>
    </source>
</reference>
<keyword evidence="1" id="KW-1133">Transmembrane helix</keyword>
<evidence type="ECO:0000256" key="1">
    <source>
        <dbReference type="SAM" id="Phobius"/>
    </source>
</evidence>
<feature type="transmembrane region" description="Helical" evidence="1">
    <location>
        <begin position="66"/>
        <end position="86"/>
    </location>
</feature>
<dbReference type="EMBL" id="JAPNUD010000311">
    <property type="protein sequence ID" value="MDA0647528.1"/>
    <property type="molecule type" value="Genomic_DNA"/>
</dbReference>
<evidence type="ECO:0000313" key="3">
    <source>
        <dbReference type="Proteomes" id="UP001212498"/>
    </source>
</evidence>
<feature type="transmembrane region" description="Helical" evidence="1">
    <location>
        <begin position="12"/>
        <end position="34"/>
    </location>
</feature>
<feature type="transmembrane region" description="Helical" evidence="1">
    <location>
        <begin position="122"/>
        <end position="141"/>
    </location>
</feature>
<keyword evidence="1" id="KW-0472">Membrane</keyword>
<feature type="transmembrane region" description="Helical" evidence="1">
    <location>
        <begin position="193"/>
        <end position="210"/>
    </location>
</feature>
<sequence length="214" mass="22704">MFRPAYPLTAPWMALGAVAGPALFALSWVVLGLVSPGYTLFGHRFTGYSPISQPVSGLGMGVTGPFMNAAFVVTGLMLIAGVAGVFRTFAGPGRLACVVLLGLSGVGQILCGIFTLEEMMPHTLGYLLAIGTPVIGFLVAGRYFRRMPGLRRFGTWLLVGSPLTLVLLVLFFLTFQPTADGAEQGVAGLVQRLGIVEVHAWFAAMGVLAFRRRV</sequence>
<dbReference type="Proteomes" id="UP001212498">
    <property type="component" value="Unassembled WGS sequence"/>
</dbReference>
<evidence type="ECO:0000313" key="2">
    <source>
        <dbReference type="EMBL" id="MDA0647528.1"/>
    </source>
</evidence>
<dbReference type="InterPro" id="IPR009339">
    <property type="entry name" value="DUF998"/>
</dbReference>
<feature type="transmembrane region" description="Helical" evidence="1">
    <location>
        <begin position="95"/>
        <end position="116"/>
    </location>
</feature>